<comment type="caution">
    <text evidence="17">The sequence shown here is derived from an EMBL/GenBank/DDBJ whole genome shotgun (WGS) entry which is preliminary data.</text>
</comment>
<dbReference type="Gene3D" id="3.20.20.80">
    <property type="entry name" value="Glycosidases"/>
    <property type="match status" value="1"/>
</dbReference>
<dbReference type="Proteomes" id="UP000764045">
    <property type="component" value="Unassembled WGS sequence"/>
</dbReference>
<evidence type="ECO:0000256" key="1">
    <source>
        <dbReference type="ARBA" id="ARBA00001412"/>
    </source>
</evidence>
<feature type="chain" id="PRO_5037451750" description="Beta-galactosidase" evidence="11">
    <location>
        <begin position="20"/>
        <end position="979"/>
    </location>
</feature>
<dbReference type="SUPFAM" id="SSF49785">
    <property type="entry name" value="Galactose-binding domain-like"/>
    <property type="match status" value="1"/>
</dbReference>
<feature type="signal peptide" evidence="11">
    <location>
        <begin position="1"/>
        <end position="19"/>
    </location>
</feature>
<evidence type="ECO:0000259" key="16">
    <source>
        <dbReference type="Pfam" id="PF16353"/>
    </source>
</evidence>
<evidence type="ECO:0000259" key="13">
    <source>
        <dbReference type="Pfam" id="PF02836"/>
    </source>
</evidence>
<dbReference type="InterPro" id="IPR023230">
    <property type="entry name" value="Glyco_hydro_2_CS"/>
</dbReference>
<evidence type="ECO:0000256" key="10">
    <source>
        <dbReference type="RuleBase" id="RU361154"/>
    </source>
</evidence>
<dbReference type="GO" id="GO:0005990">
    <property type="term" value="P:lactose catabolic process"/>
    <property type="evidence" value="ECO:0007669"/>
    <property type="project" value="TreeGrafter"/>
</dbReference>
<dbReference type="Gene3D" id="2.60.120.260">
    <property type="entry name" value="Galactose-binding domain-like"/>
    <property type="match status" value="1"/>
</dbReference>
<dbReference type="Pfam" id="PF00703">
    <property type="entry name" value="Glyco_hydro_2"/>
    <property type="match status" value="1"/>
</dbReference>
<dbReference type="InterPro" id="IPR006103">
    <property type="entry name" value="Glyco_hydro_2_cat"/>
</dbReference>
<dbReference type="SUPFAM" id="SSF74650">
    <property type="entry name" value="Galactose mutarotase-like"/>
    <property type="match status" value="1"/>
</dbReference>
<evidence type="ECO:0000259" key="15">
    <source>
        <dbReference type="Pfam" id="PF02929"/>
    </source>
</evidence>
<dbReference type="InterPro" id="IPR017853">
    <property type="entry name" value="GH"/>
</dbReference>
<feature type="domain" description="Glycoside hydrolase family 2 immunoglobulin-like beta-sandwich" evidence="12">
    <location>
        <begin position="192"/>
        <end position="292"/>
    </location>
</feature>
<sequence>MDRNILGMVLLMASTTASAQVTLPTTEKATYTRSLSGQWDFKYIAGSSAGSDSLFFMPEYDTGAWKTIKVPGNWELQGFAGMTYGKKVRAGLGLYRRTIDIPAEWDGRGIYLCLEGVNFGYTLYVDGHEAGSFNSSYNRQTFDITRFAQPGHTHTLAVRVDTRPRGFEFDTNDDWSLSGISRDVLLFALPKVHIDDITINTSMDGRVDIEALVAGKGKKDKTVIEGEITDAEGNRVASLASAATTSARHRAAAGVPQPHLWTAETPYLYTVSLRLKLNGQTVQTYNGKVGIREIAWDGGIYRINGRPVKFHGATHHDLSPVHGRSITDEEMKRDLQMMKDANMNFLRTSHYPPAPRLLELCDSIGMYVMCEVPFGFGESNLKDSTFLDDLKNRARLTLRRDKNHPSVVVWSVGNENPVTDIGLKTGLYVASLDSTRPFTFPMTPSVYKDWAEGHKAFDRANGFNSRNTPYIVSPHYPRPSEVAAFAKMYDRPMVATEYAHALGTDFGQMQDIYEVMATTPGILGGSVWEFFDQGILVDTDKKPTPGSKFADYVWPTPGSYYDTSGNQGTDGMTYADRTPQTDYYQARKVYSNIIIREAPLRVLNRFDFTNLSDIDFGWQLMGDGKELASGKLDVECAPHDSTLLSLSPRVPQPLSASKYWISITAKDRQGRQIYEKSVRLCPDGAPGLAQRIGGEPEGRTKVKKGVVTAPGYTFDGNTLSLKNAEGVEIISDMALARIGRKPTLASTATQASRRSSKLHSLWPAYMPGKTVTTVEANNRKGCTARVRFDCDSTRYIDGTVAIEHKPGGIIGYTFDLTAHGNGETVEAGAALMLPKELTNMRYMGNGPYAAYPGRDMLSEYGLWSITSGDLYYPGNRQHVDIALFTDDDGNGFAIVADDADIAVENHDRGIVVGINTHVASAYNKYEWPAGMTETDGLRMKGSFDIIPLTGRWNEATRAIFGQPDGEIPTFMPFYHAYDL</sequence>
<keyword evidence="6 10" id="KW-0378">Hydrolase</keyword>
<feature type="domain" description="Glycoside hydrolase family 2 catalytic" evidence="13">
    <location>
        <begin position="301"/>
        <end position="593"/>
    </location>
</feature>
<dbReference type="Gene3D" id="2.70.98.10">
    <property type="match status" value="1"/>
</dbReference>
<dbReference type="Gene3D" id="2.60.40.10">
    <property type="entry name" value="Immunoglobulins"/>
    <property type="match status" value="2"/>
</dbReference>
<dbReference type="InterPro" id="IPR013783">
    <property type="entry name" value="Ig-like_fold"/>
</dbReference>
<dbReference type="Pfam" id="PF02837">
    <property type="entry name" value="Glyco_hydro_2_N"/>
    <property type="match status" value="1"/>
</dbReference>
<dbReference type="PANTHER" id="PTHR46323">
    <property type="entry name" value="BETA-GALACTOSIDASE"/>
    <property type="match status" value="1"/>
</dbReference>
<comment type="subunit">
    <text evidence="4">Monomer.</text>
</comment>
<dbReference type="GO" id="GO:0009341">
    <property type="term" value="C:beta-galactosidase complex"/>
    <property type="evidence" value="ECO:0007669"/>
    <property type="project" value="InterPro"/>
</dbReference>
<dbReference type="PANTHER" id="PTHR46323:SF2">
    <property type="entry name" value="BETA-GALACTOSIDASE"/>
    <property type="match status" value="1"/>
</dbReference>
<protein>
    <recommendedName>
        <fullName evidence="5 10">Beta-galactosidase</fullName>
        <ecNumber evidence="5 10">3.2.1.23</ecNumber>
    </recommendedName>
    <alternativeName>
        <fullName evidence="9 10">Lactase</fullName>
    </alternativeName>
</protein>
<evidence type="ECO:0000256" key="9">
    <source>
        <dbReference type="ARBA" id="ARBA00032230"/>
    </source>
</evidence>
<dbReference type="InterPro" id="IPR004199">
    <property type="entry name" value="B-gal_small/dom_5"/>
</dbReference>
<keyword evidence="8 10" id="KW-0326">Glycosidase</keyword>
<dbReference type="InterPro" id="IPR006102">
    <property type="entry name" value="Ig-like_GH2"/>
</dbReference>
<evidence type="ECO:0000313" key="18">
    <source>
        <dbReference type="Proteomes" id="UP000764045"/>
    </source>
</evidence>
<evidence type="ECO:0000256" key="6">
    <source>
        <dbReference type="ARBA" id="ARBA00022801"/>
    </source>
</evidence>
<keyword evidence="11" id="KW-0732">Signal</keyword>
<dbReference type="PRINTS" id="PR00132">
    <property type="entry name" value="GLHYDRLASE2"/>
</dbReference>
<keyword evidence="18" id="KW-1185">Reference proteome</keyword>
<dbReference type="InterPro" id="IPR014718">
    <property type="entry name" value="GH-type_carb-bd"/>
</dbReference>
<dbReference type="GO" id="GO:0030246">
    <property type="term" value="F:carbohydrate binding"/>
    <property type="evidence" value="ECO:0007669"/>
    <property type="project" value="InterPro"/>
</dbReference>
<dbReference type="InterPro" id="IPR032312">
    <property type="entry name" value="LacZ_4"/>
</dbReference>
<dbReference type="PROSITE" id="PS00719">
    <property type="entry name" value="GLYCOSYL_HYDROL_F2_1"/>
    <property type="match status" value="1"/>
</dbReference>
<dbReference type="SUPFAM" id="SSF49303">
    <property type="entry name" value="beta-Galactosidase/glucuronidase domain"/>
    <property type="match status" value="2"/>
</dbReference>
<evidence type="ECO:0000259" key="12">
    <source>
        <dbReference type="Pfam" id="PF00703"/>
    </source>
</evidence>
<dbReference type="InterPro" id="IPR023232">
    <property type="entry name" value="Glyco_hydro_2_AS"/>
</dbReference>
<feature type="domain" description="Beta galactosidase small chain/" evidence="15">
    <location>
        <begin position="780"/>
        <end position="894"/>
    </location>
</feature>
<comment type="cofactor">
    <cofactor evidence="2">
        <name>Ca(2+)</name>
        <dbReference type="ChEBI" id="CHEBI:29108"/>
    </cofactor>
</comment>
<dbReference type="SUPFAM" id="SSF51445">
    <property type="entry name" value="(Trans)glycosidases"/>
    <property type="match status" value="1"/>
</dbReference>
<dbReference type="InterPro" id="IPR006101">
    <property type="entry name" value="Glyco_hydro_2"/>
</dbReference>
<comment type="similarity">
    <text evidence="3 10">Belongs to the glycosyl hydrolase 2 family.</text>
</comment>
<evidence type="ECO:0000256" key="5">
    <source>
        <dbReference type="ARBA" id="ARBA00012756"/>
    </source>
</evidence>
<evidence type="ECO:0000256" key="4">
    <source>
        <dbReference type="ARBA" id="ARBA00011245"/>
    </source>
</evidence>
<dbReference type="AlphaFoldDB" id="A0A939B3U8"/>
<keyword evidence="7" id="KW-0106">Calcium</keyword>
<feature type="domain" description="Glycosyl hydrolases family 2 sugar binding" evidence="14">
    <location>
        <begin position="33"/>
        <end position="190"/>
    </location>
</feature>
<dbReference type="InterPro" id="IPR050347">
    <property type="entry name" value="Bact_Beta-galactosidase"/>
</dbReference>
<proteinExistence type="inferred from homology"/>
<dbReference type="Pfam" id="PF02836">
    <property type="entry name" value="Glyco_hydro_2_C"/>
    <property type="match status" value="1"/>
</dbReference>
<name>A0A939B3U8_9BACT</name>
<gene>
    <name evidence="17" type="ORF">H6B30_03300</name>
</gene>
<reference evidence="17 18" key="1">
    <citation type="journal article" date="2021" name="Sci. Rep.">
        <title>The distribution of antibiotic resistance genes in chicken gut microbiota commensals.</title>
        <authorList>
            <person name="Juricova H."/>
            <person name="Matiasovicova J."/>
            <person name="Kubasova T."/>
            <person name="Cejkova D."/>
            <person name="Rychlik I."/>
        </authorList>
    </citation>
    <scope>NUCLEOTIDE SEQUENCE [LARGE SCALE GENOMIC DNA]</scope>
    <source>
        <strain evidence="17 18">An819</strain>
    </source>
</reference>
<evidence type="ECO:0000256" key="2">
    <source>
        <dbReference type="ARBA" id="ARBA00001913"/>
    </source>
</evidence>
<dbReference type="GO" id="GO:0004565">
    <property type="term" value="F:beta-galactosidase activity"/>
    <property type="evidence" value="ECO:0007669"/>
    <property type="project" value="UniProtKB-EC"/>
</dbReference>
<organism evidence="17 18">
    <name type="scientific">Marseilla massiliensis</name>
    <dbReference type="NCBI Taxonomy" id="1841864"/>
    <lineage>
        <taxon>Bacteria</taxon>
        <taxon>Pseudomonadati</taxon>
        <taxon>Bacteroidota</taxon>
        <taxon>Bacteroidia</taxon>
        <taxon>Bacteroidales</taxon>
        <taxon>Prevotellaceae</taxon>
        <taxon>Marseilla</taxon>
    </lineage>
</organism>
<dbReference type="InterPro" id="IPR011013">
    <property type="entry name" value="Gal_mutarotase_sf_dom"/>
</dbReference>
<dbReference type="InterPro" id="IPR006104">
    <property type="entry name" value="Glyco_hydro_2_N"/>
</dbReference>
<accession>A0A939B3U8</accession>
<evidence type="ECO:0000256" key="3">
    <source>
        <dbReference type="ARBA" id="ARBA00007401"/>
    </source>
</evidence>
<dbReference type="PROSITE" id="PS00608">
    <property type="entry name" value="GLYCOSYL_HYDROL_F2_2"/>
    <property type="match status" value="1"/>
</dbReference>
<dbReference type="InterPro" id="IPR036156">
    <property type="entry name" value="Beta-gal/glucu_dom_sf"/>
</dbReference>
<dbReference type="Pfam" id="PF16353">
    <property type="entry name" value="LacZ_4"/>
    <property type="match status" value="1"/>
</dbReference>
<evidence type="ECO:0000256" key="8">
    <source>
        <dbReference type="ARBA" id="ARBA00023295"/>
    </source>
</evidence>
<evidence type="ECO:0000313" key="17">
    <source>
        <dbReference type="EMBL" id="MBM6660789.1"/>
    </source>
</evidence>
<dbReference type="InterPro" id="IPR008979">
    <property type="entry name" value="Galactose-bd-like_sf"/>
</dbReference>
<feature type="domain" description="Beta-galactosidase" evidence="16">
    <location>
        <begin position="600"/>
        <end position="676"/>
    </location>
</feature>
<dbReference type="EC" id="3.2.1.23" evidence="5 10"/>
<evidence type="ECO:0000259" key="14">
    <source>
        <dbReference type="Pfam" id="PF02837"/>
    </source>
</evidence>
<evidence type="ECO:0000256" key="7">
    <source>
        <dbReference type="ARBA" id="ARBA00022837"/>
    </source>
</evidence>
<evidence type="ECO:0000256" key="11">
    <source>
        <dbReference type="SAM" id="SignalP"/>
    </source>
</evidence>
<dbReference type="RefSeq" id="WP_205107897.1">
    <property type="nucleotide sequence ID" value="NZ_JACJJL010000004.1"/>
</dbReference>
<dbReference type="Pfam" id="PF02929">
    <property type="entry name" value="Bgal_small_N"/>
    <property type="match status" value="1"/>
</dbReference>
<comment type="catalytic activity">
    <reaction evidence="1 10">
        <text>Hydrolysis of terminal non-reducing beta-D-galactose residues in beta-D-galactosides.</text>
        <dbReference type="EC" id="3.2.1.23"/>
    </reaction>
</comment>
<dbReference type="EMBL" id="JACJJL010000004">
    <property type="protein sequence ID" value="MBM6660789.1"/>
    <property type="molecule type" value="Genomic_DNA"/>
</dbReference>